<keyword evidence="1" id="KW-1133">Transmembrane helix</keyword>
<evidence type="ECO:0000313" key="4">
    <source>
        <dbReference type="Proteomes" id="UP000095230"/>
    </source>
</evidence>
<organism evidence="3 4">
    <name type="scientific">Shewanella colwelliana</name>
    <name type="common">Alteromonas colwelliana</name>
    <dbReference type="NCBI Taxonomy" id="23"/>
    <lineage>
        <taxon>Bacteria</taxon>
        <taxon>Pseudomonadati</taxon>
        <taxon>Pseudomonadota</taxon>
        <taxon>Gammaproteobacteria</taxon>
        <taxon>Alteromonadales</taxon>
        <taxon>Shewanellaceae</taxon>
        <taxon>Shewanella</taxon>
    </lineage>
</organism>
<feature type="domain" description="DUF2726" evidence="2">
    <location>
        <begin position="40"/>
        <end position="161"/>
    </location>
</feature>
<dbReference type="AlphaFoldDB" id="A0A1E5IRE3"/>
<evidence type="ECO:0000256" key="1">
    <source>
        <dbReference type="SAM" id="Phobius"/>
    </source>
</evidence>
<sequence>MDLVQLILIALGLAIMLIVPFIARLISPSNDNSYTYRKHKALFSPAERSFLGVLDQAIGDQYRVLGKVRIADVITPQKGMSRQHWQGAFNRISAKHFDYLLCDKESLNVVAAIELDDNSHQRANRQQRDQLITDACLTAELPLIRFSAQRSYHIDKVRNSIHTSLKPLVATKASQHINQATI</sequence>
<evidence type="ECO:0000259" key="2">
    <source>
        <dbReference type="Pfam" id="PF10881"/>
    </source>
</evidence>
<proteinExistence type="predicted"/>
<dbReference type="Proteomes" id="UP000095230">
    <property type="component" value="Unassembled WGS sequence"/>
</dbReference>
<dbReference type="PIRSF" id="PIRSF028063">
    <property type="entry name" value="UCP028063"/>
    <property type="match status" value="1"/>
</dbReference>
<keyword evidence="1" id="KW-0472">Membrane</keyword>
<name>A0A1E5IRE3_SHECO</name>
<keyword evidence="1" id="KW-0812">Transmembrane</keyword>
<evidence type="ECO:0000313" key="3">
    <source>
        <dbReference type="EMBL" id="OEG73017.1"/>
    </source>
</evidence>
<comment type="caution">
    <text evidence="3">The sequence shown here is derived from an EMBL/GenBank/DDBJ whole genome shotgun (WGS) entry which is preliminary data.</text>
</comment>
<dbReference type="InterPro" id="IPR024402">
    <property type="entry name" value="DUF2726"/>
</dbReference>
<protein>
    <recommendedName>
        <fullName evidence="2">DUF2726 domain-containing protein</fullName>
    </recommendedName>
</protein>
<reference evidence="3 4" key="1">
    <citation type="submission" date="2016-07" db="EMBL/GenBank/DDBJ databases">
        <title>Whole-genome of two Shewanella species isolated from a digestive organ of sea cucumber Apostichopus japonicus Selenka 1867.</title>
        <authorList>
            <person name="Hong H.-H."/>
            <person name="Choi H."/>
            <person name="Cheon S."/>
            <person name="Oh J.-S."/>
            <person name="Lee H.-G."/>
            <person name="Park C."/>
        </authorList>
    </citation>
    <scope>NUCLEOTIDE SEQUENCE [LARGE SCALE GENOMIC DNA]</scope>
    <source>
        <strain evidence="3 4">CSB03KR</strain>
    </source>
</reference>
<dbReference type="Pfam" id="PF10881">
    <property type="entry name" value="DUF2726"/>
    <property type="match status" value="1"/>
</dbReference>
<dbReference type="EMBL" id="MCBT01000044">
    <property type="protein sequence ID" value="OEG73017.1"/>
    <property type="molecule type" value="Genomic_DNA"/>
</dbReference>
<accession>A0A1E5IRE3</accession>
<dbReference type="InterPro" id="IPR014538">
    <property type="entry name" value="UCP028063_topo_Znf"/>
</dbReference>
<feature type="transmembrane region" description="Helical" evidence="1">
    <location>
        <begin position="6"/>
        <end position="27"/>
    </location>
</feature>
<dbReference type="STRING" id="23.BEL05_06355"/>
<dbReference type="RefSeq" id="WP_069671616.1">
    <property type="nucleotide sequence ID" value="NZ_MCBT01000044.1"/>
</dbReference>
<dbReference type="OrthoDB" id="5782056at2"/>
<gene>
    <name evidence="3" type="ORF">BEL05_06355</name>
</gene>